<dbReference type="RefSeq" id="WP_080691222.1">
    <property type="nucleotide sequence ID" value="NZ_CP012885.2"/>
</dbReference>
<organism evidence="4 6">
    <name type="scientific">Mycobacterium intracellulare subsp. chimaera</name>
    <dbReference type="NCBI Taxonomy" id="222805"/>
    <lineage>
        <taxon>Bacteria</taxon>
        <taxon>Bacillati</taxon>
        <taxon>Actinomycetota</taxon>
        <taxon>Actinomycetes</taxon>
        <taxon>Mycobacteriales</taxon>
        <taxon>Mycobacteriaceae</taxon>
        <taxon>Mycobacterium</taxon>
        <taxon>Mycobacterium avium complex (MAC)</taxon>
    </lineage>
</organism>
<comment type="similarity">
    <text evidence="1 2">Belongs to the Dps family.</text>
</comment>
<dbReference type="Proteomes" id="UP001529272">
    <property type="component" value="Unassembled WGS sequence"/>
</dbReference>
<proteinExistence type="inferred from homology"/>
<evidence type="ECO:0000313" key="7">
    <source>
        <dbReference type="Proteomes" id="UP001529272"/>
    </source>
</evidence>
<dbReference type="EMBL" id="CP015267">
    <property type="protein sequence ID" value="ASL16915.1"/>
    <property type="molecule type" value="Genomic_DNA"/>
</dbReference>
<reference evidence="7" key="3">
    <citation type="submission" date="2023-06" db="EMBL/GenBank/DDBJ databases">
        <title>Itaconate inhibition of nontuberculous mycobacteria.</title>
        <authorList>
            <person name="Spilker T."/>
        </authorList>
    </citation>
    <scope>NUCLEOTIDE SEQUENCE [LARGE SCALE GENOMIC DNA]</scope>
    <source>
        <strain evidence="7">FLAC1071</strain>
    </source>
</reference>
<dbReference type="GO" id="GO:0008199">
    <property type="term" value="F:ferric iron binding"/>
    <property type="evidence" value="ECO:0007669"/>
    <property type="project" value="InterPro"/>
</dbReference>
<dbReference type="InterPro" id="IPR002177">
    <property type="entry name" value="DPS_DNA-bd"/>
</dbReference>
<dbReference type="SUPFAM" id="SSF47240">
    <property type="entry name" value="Ferritin-like"/>
    <property type="match status" value="1"/>
</dbReference>
<reference evidence="5" key="4">
    <citation type="submission" date="2023-06" db="EMBL/GenBank/DDBJ databases">
        <authorList>
            <person name="Spilker T."/>
        </authorList>
    </citation>
    <scope>NUCLEOTIDE SEQUENCE</scope>
    <source>
        <strain evidence="5">FLAC1071</strain>
    </source>
</reference>
<evidence type="ECO:0000256" key="1">
    <source>
        <dbReference type="ARBA" id="ARBA00009497"/>
    </source>
</evidence>
<evidence type="ECO:0000256" key="2">
    <source>
        <dbReference type="RuleBase" id="RU003875"/>
    </source>
</evidence>
<dbReference type="PROSITE" id="PS00818">
    <property type="entry name" value="DPS_1"/>
    <property type="match status" value="1"/>
</dbReference>
<reference evidence="4 6" key="1">
    <citation type="journal article" date="2017" name="Lancet Infect. Dis.">
        <title>Global outbreak of severe Mycobacterium chimaera disease after cardiac surgery: a molecular epidemiological study.</title>
        <authorList>
            <person name="van Ingen J."/>
            <person name="Kohl T."/>
            <person name="Kranzer K."/>
            <person name="Hasse B."/>
            <person name="Keller P."/>
            <person name="Szafranska A."/>
            <person name="Hillemann D."/>
            <person name="Chand M."/>
            <person name="Schreiber P."/>
            <person name="Sommerstein R."/>
            <person name="Berger C."/>
            <person name="Genoni M."/>
            <person name="Ruegg C."/>
            <person name="Troillet N."/>
            <person name="Widmer A.F."/>
            <person name="Becker S.L."/>
            <person name="Herrmann M."/>
            <person name="Eckmanns T."/>
            <person name="Haller S."/>
            <person name="Hoeller C."/>
            <person name="Debast S.B."/>
            <person name="Wolfhagen M.J."/>
            <person name="Hopman J."/>
            <person name="Kluytmans J."/>
            <person name="Langelaar M."/>
            <person name="Notermans D.W."/>
            <person name="ten Oever J."/>
            <person name="van den Barselaar P."/>
            <person name="Vonk A.B.A."/>
            <person name="Vos M.C."/>
            <person name="Ahmed N."/>
            <person name="Brown T."/>
            <person name="Crook D."/>
            <person name="Lamagni T."/>
            <person name="Phin N."/>
            <person name="Smith E.G."/>
            <person name="Zambon M."/>
            <person name="Serr A."/>
            <person name="Goetting T."/>
            <person name="Ebner W."/>
            <person name="Thuermer A."/>
            <person name="Utpatel C."/>
            <person name="Sproer C."/>
            <person name="Bunk B."/>
            <person name="Nubel U."/>
            <person name="Bloemberg G."/>
            <person name="Bottger E."/>
            <person name="Niemann S."/>
            <person name="Wagner D."/>
            <person name="Sax H."/>
        </authorList>
    </citation>
    <scope>NUCLEOTIDE SEQUENCE [LARGE SCALE GENOMIC DNA]</scope>
    <source>
        <strain evidence="4 6">ZUERICH-2</strain>
    </source>
</reference>
<protein>
    <submittedName>
        <fullName evidence="5">DNA starvation/stationary phase protection protein</fullName>
    </submittedName>
    <submittedName>
        <fullName evidence="4">Ferritin, Dps family protein</fullName>
    </submittedName>
</protein>
<evidence type="ECO:0000313" key="4">
    <source>
        <dbReference type="EMBL" id="ASL16915.1"/>
    </source>
</evidence>
<dbReference type="InterPro" id="IPR009078">
    <property type="entry name" value="Ferritin-like_SF"/>
</dbReference>
<dbReference type="PRINTS" id="PR01346">
    <property type="entry name" value="HELNAPAPROT"/>
</dbReference>
<dbReference type="EMBL" id="JASZZX010000030">
    <property type="protein sequence ID" value="MDM3929054.1"/>
    <property type="molecule type" value="Genomic_DNA"/>
</dbReference>
<evidence type="ECO:0000313" key="6">
    <source>
        <dbReference type="Proteomes" id="UP000198286"/>
    </source>
</evidence>
<dbReference type="Proteomes" id="UP000198286">
    <property type="component" value="Chromosome"/>
</dbReference>
<dbReference type="PANTHER" id="PTHR42932">
    <property type="entry name" value="GENERAL STRESS PROTEIN 20U"/>
    <property type="match status" value="1"/>
</dbReference>
<evidence type="ECO:0000313" key="5">
    <source>
        <dbReference type="EMBL" id="MDM3929054.1"/>
    </source>
</evidence>
<keyword evidence="7" id="KW-1185">Reference proteome</keyword>
<dbReference type="InterPro" id="IPR012347">
    <property type="entry name" value="Ferritin-like"/>
</dbReference>
<dbReference type="GO" id="GO:0016722">
    <property type="term" value="F:oxidoreductase activity, acting on metal ions"/>
    <property type="evidence" value="ECO:0007669"/>
    <property type="project" value="InterPro"/>
</dbReference>
<name>A0A222SAD8_MYCIT</name>
<dbReference type="InterPro" id="IPR008331">
    <property type="entry name" value="Ferritin_DPS_dom"/>
</dbReference>
<dbReference type="Pfam" id="PF00210">
    <property type="entry name" value="Ferritin"/>
    <property type="match status" value="1"/>
</dbReference>
<reference evidence="5 7" key="2">
    <citation type="submission" date="2023-06" db="EMBL/GenBank/DDBJ databases">
        <title>Itaconate inhibition of nontuberculous mycobacteria.</title>
        <authorList>
            <person name="Breen P."/>
            <person name="Zimbric M."/>
            <person name="Caverly L."/>
        </authorList>
    </citation>
    <scope>NUCLEOTIDE SEQUENCE [LARGE SCALE GENOMIC DNA]</scope>
    <source>
        <strain evidence="5 7">FLAC1071</strain>
    </source>
</reference>
<accession>A0A222SAD8</accession>
<dbReference type="InterPro" id="IPR023188">
    <property type="entry name" value="DPS_DNA-bd_CS"/>
</dbReference>
<dbReference type="Gene3D" id="1.20.1260.10">
    <property type="match status" value="1"/>
</dbReference>
<dbReference type="AlphaFoldDB" id="A0A222SAD8"/>
<feature type="domain" description="Ferritin/DPS" evidence="3">
    <location>
        <begin position="27"/>
        <end position="161"/>
    </location>
</feature>
<evidence type="ECO:0000259" key="3">
    <source>
        <dbReference type="Pfam" id="PF00210"/>
    </source>
</evidence>
<dbReference type="PANTHER" id="PTHR42932:SF2">
    <property type="entry name" value="DNA PROTECTION DURING STARVATION PROTEIN 1"/>
    <property type="match status" value="1"/>
</dbReference>
<dbReference type="CDD" id="cd01043">
    <property type="entry name" value="DPS"/>
    <property type="match status" value="1"/>
</dbReference>
<gene>
    <name evidence="4" type="ORF">MYCOZU2_04550</name>
    <name evidence="5" type="ORF">QRB35_24015</name>
</gene>
<sequence>MTISLSANRRDAEDVRPFEAAASLFEDLQRVLVDLIELHLQGKQAHWNLVGTNFRDLHLQLDGIVDTAREASDTIAERLRALDAVPDGRSDTVVTTTTVPAMPAGLIETTEAVDLITTRIYAVVGTIRTVHDDVDAADPATADLLHAIIDELEKQAWLLKSENATR</sequence>
<dbReference type="PIRSF" id="PIRSF005900">
    <property type="entry name" value="Dps"/>
    <property type="match status" value="1"/>
</dbReference>